<dbReference type="InterPro" id="IPR002885">
    <property type="entry name" value="PPR_rpt"/>
</dbReference>
<comment type="caution">
    <text evidence="5">The sequence shown here is derived from an EMBL/GenBank/DDBJ whole genome shotgun (WGS) entry which is preliminary data.</text>
</comment>
<organism evidence="5 6">
    <name type="scientific">Iris pallida</name>
    <name type="common">Sweet iris</name>
    <dbReference type="NCBI Taxonomy" id="29817"/>
    <lineage>
        <taxon>Eukaryota</taxon>
        <taxon>Viridiplantae</taxon>
        <taxon>Streptophyta</taxon>
        <taxon>Embryophyta</taxon>
        <taxon>Tracheophyta</taxon>
        <taxon>Spermatophyta</taxon>
        <taxon>Magnoliopsida</taxon>
        <taxon>Liliopsida</taxon>
        <taxon>Asparagales</taxon>
        <taxon>Iridaceae</taxon>
        <taxon>Iridoideae</taxon>
        <taxon>Irideae</taxon>
        <taxon>Iris</taxon>
    </lineage>
</organism>
<comment type="similarity">
    <text evidence="1">Belongs to the PPR family. P subfamily.</text>
</comment>
<dbReference type="PANTHER" id="PTHR46598">
    <property type="entry name" value="BNAC05G43320D PROTEIN"/>
    <property type="match status" value="1"/>
</dbReference>
<dbReference type="InterPro" id="IPR011990">
    <property type="entry name" value="TPR-like_helical_dom_sf"/>
</dbReference>
<dbReference type="Pfam" id="PF25245">
    <property type="entry name" value="TPR_At1g68980"/>
    <property type="match status" value="1"/>
</dbReference>
<evidence type="ECO:0000256" key="1">
    <source>
        <dbReference type="ARBA" id="ARBA00007626"/>
    </source>
</evidence>
<keyword evidence="2" id="KW-0677">Repeat</keyword>
<gene>
    <name evidence="5" type="ORF">M6B38_362570</name>
</gene>
<name>A0AAX6GJ95_IRIPA</name>
<evidence type="ECO:0000313" key="6">
    <source>
        <dbReference type="Proteomes" id="UP001140949"/>
    </source>
</evidence>
<sequence>MRGFFRLYMFRRRFPSTASTANVIESRSVYYAGSQISYSYGTGMSFAYCKKLSALHTHRCLCTSVQAKFPWGSSSYEKLLSKLETSLEDDCVDEAWEAFNNFKCLFGFPTQQLASKLIISSSYTSNVHWLRKAYDLVIVILKEKPNLLRHETLTRVALSLARAQLPVSASKILRVMLEKYSIPSSDIWSTLFSHLVKTKVGSYLASEILIEICGHYLHRTVDRKSSRQGKLVIPSATMFNLVLDSCARFGSVLKAQQIIQLMSCIGVVADANSIVAFARIYEMIGQRDELKKLKGHIDDAPVILNRHYRQFYDCLLSLHFKYNDLDAAAELLLDLCRCSKSLHSSDALSIESNRPRKPCVFQIGSSNLKTGYKIMVDLEKLPTDLVFDAQSHSGLVLFMDGKLFPTNKAMANIIYGYVKARKSSKLSNLLVNMEKETKQREPSLSSDVIDSCIQLGWFEIAHDILDDLESAKITIRTTSYTSLLRAYCRENMLEESKVLLKQIQKVGHFVNLSDEDVISSFLREDGTSCRPDTRITASDTSSCLVGFLDREIRKEEPSCPLIYELNASILFFCKAKMMEDALKTYKLMEERNVQPTVLTFSHLVNGYASLKAYRQITILWGEIRKRLEDTVLPADRDLLECLLLNFLRGGYFERVMEIVNFMLKYKMYTDKWKYKREFLKFHKGLYRNLKQSDARTDAQSKRLEQVRAFRRWVGIYHIV</sequence>
<dbReference type="EMBL" id="JANAVB010019198">
    <property type="protein sequence ID" value="KAJ6828582.1"/>
    <property type="molecule type" value="Genomic_DNA"/>
</dbReference>
<feature type="domain" description="At1g68980-like TPR repeats" evidence="4">
    <location>
        <begin position="77"/>
        <end position="197"/>
    </location>
</feature>
<dbReference type="InterPro" id="IPR057440">
    <property type="entry name" value="At1g68980-like_TPR"/>
</dbReference>
<reference evidence="5" key="1">
    <citation type="journal article" date="2023" name="GigaByte">
        <title>Genome assembly of the bearded iris, Iris pallida Lam.</title>
        <authorList>
            <person name="Bruccoleri R.E."/>
            <person name="Oakeley E.J."/>
            <person name="Faust A.M.E."/>
            <person name="Altorfer M."/>
            <person name="Dessus-Babus S."/>
            <person name="Burckhardt D."/>
            <person name="Oertli M."/>
            <person name="Naumann U."/>
            <person name="Petersen F."/>
            <person name="Wong J."/>
        </authorList>
    </citation>
    <scope>NUCLEOTIDE SEQUENCE</scope>
    <source>
        <strain evidence="5">GSM-AAB239-AS_SAM_17_03QT</strain>
    </source>
</reference>
<dbReference type="Proteomes" id="UP001140949">
    <property type="component" value="Unassembled WGS sequence"/>
</dbReference>
<accession>A0AAX6GJ95</accession>
<evidence type="ECO:0000313" key="5">
    <source>
        <dbReference type="EMBL" id="KAJ6828582.1"/>
    </source>
</evidence>
<dbReference type="Pfam" id="PF13041">
    <property type="entry name" value="PPR_2"/>
    <property type="match status" value="1"/>
</dbReference>
<dbReference type="Gene3D" id="1.25.40.10">
    <property type="entry name" value="Tetratricopeptide repeat domain"/>
    <property type="match status" value="3"/>
</dbReference>
<dbReference type="PROSITE" id="PS51375">
    <property type="entry name" value="PPR"/>
    <property type="match status" value="1"/>
</dbReference>
<proteinExistence type="inferred from homology"/>
<dbReference type="Pfam" id="PF01535">
    <property type="entry name" value="PPR"/>
    <property type="match status" value="2"/>
</dbReference>
<evidence type="ECO:0000259" key="4">
    <source>
        <dbReference type="Pfam" id="PF25245"/>
    </source>
</evidence>
<dbReference type="NCBIfam" id="TIGR00756">
    <property type="entry name" value="PPR"/>
    <property type="match status" value="2"/>
</dbReference>
<evidence type="ECO:0000256" key="3">
    <source>
        <dbReference type="PROSITE-ProRule" id="PRU00708"/>
    </source>
</evidence>
<protein>
    <submittedName>
        <fullName evidence="5">Pentatricopeptide repeat-containing protein</fullName>
    </submittedName>
</protein>
<dbReference type="PANTHER" id="PTHR46598:SF3">
    <property type="entry name" value="OS07G0495300 PROTEIN"/>
    <property type="match status" value="1"/>
</dbReference>
<reference evidence="5" key="2">
    <citation type="submission" date="2023-04" db="EMBL/GenBank/DDBJ databases">
        <authorList>
            <person name="Bruccoleri R.E."/>
            <person name="Oakeley E.J."/>
            <person name="Faust A.-M."/>
            <person name="Dessus-Babus S."/>
            <person name="Altorfer M."/>
            <person name="Burckhardt D."/>
            <person name="Oertli M."/>
            <person name="Naumann U."/>
            <person name="Petersen F."/>
            <person name="Wong J."/>
        </authorList>
    </citation>
    <scope>NUCLEOTIDE SEQUENCE</scope>
    <source>
        <strain evidence="5">GSM-AAB239-AS_SAM_17_03QT</strain>
        <tissue evidence="5">Leaf</tissue>
    </source>
</reference>
<evidence type="ECO:0000256" key="2">
    <source>
        <dbReference type="ARBA" id="ARBA00022737"/>
    </source>
</evidence>
<dbReference type="AlphaFoldDB" id="A0AAX6GJ95"/>
<feature type="repeat" description="PPR" evidence="3">
    <location>
        <begin position="476"/>
        <end position="510"/>
    </location>
</feature>
<keyword evidence="6" id="KW-1185">Reference proteome</keyword>